<keyword evidence="3 6" id="KW-0238">DNA-binding</keyword>
<evidence type="ECO:0000313" key="6">
    <source>
        <dbReference type="EMBL" id="HAE93736.1"/>
    </source>
</evidence>
<dbReference type="GO" id="GO:0003677">
    <property type="term" value="F:DNA binding"/>
    <property type="evidence" value="ECO:0007669"/>
    <property type="project" value="UniProtKB-KW"/>
</dbReference>
<dbReference type="GO" id="GO:0030527">
    <property type="term" value="F:structural constituent of chromatin"/>
    <property type="evidence" value="ECO:0007669"/>
    <property type="project" value="InterPro"/>
</dbReference>
<dbReference type="RefSeq" id="WP_081806221.1">
    <property type="nucleotide sequence ID" value="NZ_AWFH01000056.1"/>
</dbReference>
<dbReference type="GO" id="GO:0005829">
    <property type="term" value="C:cytosol"/>
    <property type="evidence" value="ECO:0007669"/>
    <property type="project" value="TreeGrafter"/>
</dbReference>
<dbReference type="eggNOG" id="COG0776">
    <property type="taxonomic scope" value="Bacteria"/>
</dbReference>
<dbReference type="Pfam" id="PF00216">
    <property type="entry name" value="Bac_DNA_binding"/>
    <property type="match status" value="1"/>
</dbReference>
<evidence type="ECO:0000256" key="2">
    <source>
        <dbReference type="ARBA" id="ARBA00023067"/>
    </source>
</evidence>
<dbReference type="SUPFAM" id="SSF47729">
    <property type="entry name" value="IHF-like DNA-binding proteins"/>
    <property type="match status" value="1"/>
</dbReference>
<dbReference type="CDD" id="cd13831">
    <property type="entry name" value="HU"/>
    <property type="match status" value="1"/>
</dbReference>
<dbReference type="EMBL" id="DOGS01000276">
    <property type="protein sequence ID" value="HBQ49917.1"/>
    <property type="molecule type" value="Genomic_DNA"/>
</dbReference>
<dbReference type="EMBL" id="AWFH01000056">
    <property type="protein sequence ID" value="KCZ58419.1"/>
    <property type="molecule type" value="Genomic_DNA"/>
</dbReference>
<dbReference type="STRING" id="1280948.HY36_09815"/>
<dbReference type="SMART" id="SM00411">
    <property type="entry name" value="BHL"/>
    <property type="match status" value="1"/>
</dbReference>
<dbReference type="PANTHER" id="PTHR33175:SF3">
    <property type="entry name" value="DNA-BINDING PROTEIN HU-BETA"/>
    <property type="match status" value="1"/>
</dbReference>
<accession>A0A059DY24</accession>
<comment type="similarity">
    <text evidence="1 4">Belongs to the bacterial histone-like protein family.</text>
</comment>
<reference evidence="8 9" key="1">
    <citation type="journal article" date="2014" name="Antonie Van Leeuwenhoek">
        <title>Hyphomonas beringensis sp. nov. and Hyphomonas chukchiensis sp. nov., isolated from surface seawater of the Bering Sea and Chukchi Sea.</title>
        <authorList>
            <person name="Li C."/>
            <person name="Lai Q."/>
            <person name="Li G."/>
            <person name="Dong C."/>
            <person name="Wang J."/>
            <person name="Liao Y."/>
            <person name="Shao Z."/>
        </authorList>
    </citation>
    <scope>NUCLEOTIDE SEQUENCE [LARGE SCALE GENOMIC DNA]</scope>
    <source>
        <strain evidence="8 9">22II1-22F38</strain>
    </source>
</reference>
<keyword evidence="9" id="KW-1185">Reference proteome</keyword>
<dbReference type="EMBL" id="DMBR01000122">
    <property type="protein sequence ID" value="HAE93736.1"/>
    <property type="molecule type" value="Genomic_DNA"/>
</dbReference>
<keyword evidence="2" id="KW-0226">DNA condensation</keyword>
<evidence type="ECO:0000313" key="10">
    <source>
        <dbReference type="Proteomes" id="UP000259173"/>
    </source>
</evidence>
<dbReference type="GO" id="GO:0030261">
    <property type="term" value="P:chromosome condensation"/>
    <property type="evidence" value="ECO:0007669"/>
    <property type="project" value="UniProtKB-KW"/>
</dbReference>
<evidence type="ECO:0000313" key="8">
    <source>
        <dbReference type="EMBL" id="KCZ58419.1"/>
    </source>
</evidence>
<dbReference type="InterPro" id="IPR010992">
    <property type="entry name" value="IHF-like_DNA-bd_dom_sf"/>
</dbReference>
<dbReference type="PANTHER" id="PTHR33175">
    <property type="entry name" value="DNA-BINDING PROTEIN HU"/>
    <property type="match status" value="1"/>
</dbReference>
<evidence type="ECO:0000256" key="3">
    <source>
        <dbReference type="ARBA" id="ARBA00023125"/>
    </source>
</evidence>
<reference evidence="10 11" key="2">
    <citation type="journal article" date="2018" name="Nat. Biotechnol.">
        <title>A standardized bacterial taxonomy based on genome phylogeny substantially revises the tree of life.</title>
        <authorList>
            <person name="Parks D.H."/>
            <person name="Chuvochina M."/>
            <person name="Waite D.W."/>
            <person name="Rinke C."/>
            <person name="Skarshewski A."/>
            <person name="Chaumeil P.A."/>
            <person name="Hugenholtz P."/>
        </authorList>
    </citation>
    <scope>NUCLEOTIDE SEQUENCE [LARGE SCALE GENOMIC DNA]</scope>
    <source>
        <strain evidence="7">UBA10378</strain>
        <strain evidence="6">UBA8557</strain>
    </source>
</reference>
<dbReference type="Proteomes" id="UP000263957">
    <property type="component" value="Unassembled WGS sequence"/>
</dbReference>
<evidence type="ECO:0000256" key="4">
    <source>
        <dbReference type="RuleBase" id="RU003939"/>
    </source>
</evidence>
<dbReference type="AlphaFoldDB" id="A0A059DY24"/>
<dbReference type="Gene3D" id="4.10.520.10">
    <property type="entry name" value="IHF-like DNA-binding proteins"/>
    <property type="match status" value="1"/>
</dbReference>
<evidence type="ECO:0000256" key="1">
    <source>
        <dbReference type="ARBA" id="ARBA00010529"/>
    </source>
</evidence>
<evidence type="ECO:0000313" key="11">
    <source>
        <dbReference type="Proteomes" id="UP000263957"/>
    </source>
</evidence>
<evidence type="ECO:0000256" key="5">
    <source>
        <dbReference type="SAM" id="MobiDB-lite"/>
    </source>
</evidence>
<evidence type="ECO:0000313" key="9">
    <source>
        <dbReference type="Proteomes" id="UP000024547"/>
    </source>
</evidence>
<name>A0A059DY24_9PROT</name>
<protein>
    <submittedName>
        <fullName evidence="6">HU family DNA-binding protein</fullName>
    </submittedName>
    <submittedName>
        <fullName evidence="8">Transcriptional regulator</fullName>
    </submittedName>
</protein>
<dbReference type="Proteomes" id="UP000024547">
    <property type="component" value="Unassembled WGS sequence"/>
</dbReference>
<dbReference type="Proteomes" id="UP000259173">
    <property type="component" value="Unassembled WGS sequence"/>
</dbReference>
<organism evidence="8 9">
    <name type="scientific">Hyphomonas atlantica</name>
    <dbReference type="NCBI Taxonomy" id="1280948"/>
    <lineage>
        <taxon>Bacteria</taxon>
        <taxon>Pseudomonadati</taxon>
        <taxon>Pseudomonadota</taxon>
        <taxon>Alphaproteobacteria</taxon>
        <taxon>Hyphomonadales</taxon>
        <taxon>Hyphomonadaceae</taxon>
        <taxon>Hyphomonas</taxon>
    </lineage>
</organism>
<comment type="caution">
    <text evidence="8">The sequence shown here is derived from an EMBL/GenBank/DDBJ whole genome shotgun (WGS) entry which is preliminary data.</text>
</comment>
<sequence length="159" mass="16836">MAKAPAAKKAAAKPAAKKATTTARKTTAAAKKPAAKTAAAKKPAARKAAAPKTATRSTAARATAAKTPTTVTMRQLSAEMAEAHGLTKKQSEEIFSDLADRITKRLKKGERFRLNGLGTLEVRKRPARMGRNPATGESIKIKASKKVAFRVSKELKESV</sequence>
<dbReference type="PRINTS" id="PR01727">
    <property type="entry name" value="DNABINDINGHU"/>
</dbReference>
<dbReference type="PATRIC" id="fig|1280948.3.peg.3081"/>
<proteinExistence type="inferred from homology"/>
<feature type="region of interest" description="Disordered" evidence="5">
    <location>
        <begin position="1"/>
        <end position="70"/>
    </location>
</feature>
<dbReference type="InterPro" id="IPR000119">
    <property type="entry name" value="Hist_DNA-bd"/>
</dbReference>
<evidence type="ECO:0000313" key="7">
    <source>
        <dbReference type="EMBL" id="HBQ49917.1"/>
    </source>
</evidence>
<gene>
    <name evidence="6" type="ORF">DCG65_04195</name>
    <name evidence="7" type="ORF">DD728_13755</name>
    <name evidence="8" type="ORF">HY36_09815</name>
</gene>
<dbReference type="OrthoDB" id="9799835at2"/>
<dbReference type="GeneID" id="92498668"/>